<keyword evidence="3" id="KW-1185">Reference proteome</keyword>
<dbReference type="InterPro" id="IPR018710">
    <property type="entry name" value="DUF2232"/>
</dbReference>
<reference evidence="2 3" key="1">
    <citation type="journal article" date="2021" name="Sci. Rep.">
        <title>The distribution of antibiotic resistance genes in chicken gut microbiota commensals.</title>
        <authorList>
            <person name="Juricova H."/>
            <person name="Matiasovicova J."/>
            <person name="Kubasova T."/>
            <person name="Cejkova D."/>
            <person name="Rychlik I."/>
        </authorList>
    </citation>
    <scope>NUCLEOTIDE SEQUENCE [LARGE SCALE GENOMIC DNA]</scope>
    <source>
        <strain evidence="2 3">An537</strain>
    </source>
</reference>
<dbReference type="Pfam" id="PF09991">
    <property type="entry name" value="DUF2232"/>
    <property type="match status" value="1"/>
</dbReference>
<feature type="transmembrane region" description="Helical" evidence="1">
    <location>
        <begin position="216"/>
        <end position="235"/>
    </location>
</feature>
<evidence type="ECO:0000313" key="3">
    <source>
        <dbReference type="Proteomes" id="UP000707138"/>
    </source>
</evidence>
<accession>A0ABS2GEN6</accession>
<keyword evidence="1" id="KW-0472">Membrane</keyword>
<protein>
    <submittedName>
        <fullName evidence="2">DUF2232 domain-containing protein</fullName>
    </submittedName>
</protein>
<keyword evidence="1" id="KW-1133">Transmembrane helix</keyword>
<evidence type="ECO:0000313" key="2">
    <source>
        <dbReference type="EMBL" id="MBM6912292.1"/>
    </source>
</evidence>
<keyword evidence="1" id="KW-0812">Transmembrane</keyword>
<gene>
    <name evidence="2" type="ORF">H6A01_02965</name>
</gene>
<comment type="caution">
    <text evidence="2">The sequence shown here is derived from an EMBL/GenBank/DDBJ whole genome shotgun (WGS) entry which is preliminary data.</text>
</comment>
<dbReference type="PANTHER" id="PTHR41324">
    <property type="entry name" value="MEMBRANE PROTEIN-RELATED"/>
    <property type="match status" value="1"/>
</dbReference>
<dbReference type="EMBL" id="JACJLA010000004">
    <property type="protein sequence ID" value="MBM6912292.1"/>
    <property type="molecule type" value="Genomic_DNA"/>
</dbReference>
<evidence type="ECO:0000256" key="1">
    <source>
        <dbReference type="SAM" id="Phobius"/>
    </source>
</evidence>
<dbReference type="RefSeq" id="WP_205087505.1">
    <property type="nucleotide sequence ID" value="NZ_JACJLA010000004.1"/>
</dbReference>
<name>A0ABS2GEN6_9FIRM</name>
<feature type="transmembrane region" description="Helical" evidence="1">
    <location>
        <begin position="106"/>
        <end position="126"/>
    </location>
</feature>
<sequence length="316" mass="34708">MKYSETRAVVETGFLTAVIMVLTIIGTNIPLMGFLSSIVVPTTVAVVGVRHGVRWSILAVIGSTIALSFLLSPMVALAEGLTFALPGALVGYGFSKHWGLGRLVGIPAVVATVATVLQIVGGMYLLNIDYVGMWESVKSEAMKNVVDMYTAQGMTASQLQEMTQNMQRQIEFIGRTLLTACFAAMGILSYLTCRLTAMVLHRTGSMDRQLPGLSQWRMPVAVLYIYILGLLLMYWGDTRSIEWLSLVSLNMWWIGGLLLALQGLACGWSLCKSYRLGPVLRTFLMAMLFVMQMTAVILGALDILLDCRNRFAKRSE</sequence>
<feature type="transmembrane region" description="Helical" evidence="1">
    <location>
        <begin position="52"/>
        <end position="71"/>
    </location>
</feature>
<proteinExistence type="predicted"/>
<feature type="transmembrane region" description="Helical" evidence="1">
    <location>
        <begin position="172"/>
        <end position="191"/>
    </location>
</feature>
<organism evidence="2 3">
    <name type="scientific">Veillonella magna</name>
    <dbReference type="NCBI Taxonomy" id="464322"/>
    <lineage>
        <taxon>Bacteria</taxon>
        <taxon>Bacillati</taxon>
        <taxon>Bacillota</taxon>
        <taxon>Negativicutes</taxon>
        <taxon>Veillonellales</taxon>
        <taxon>Veillonellaceae</taxon>
        <taxon>Veillonella</taxon>
    </lineage>
</organism>
<feature type="transmembrane region" description="Helical" evidence="1">
    <location>
        <begin position="247"/>
        <end position="270"/>
    </location>
</feature>
<dbReference type="PANTHER" id="PTHR41324:SF1">
    <property type="entry name" value="DUF2232 DOMAIN-CONTAINING PROTEIN"/>
    <property type="match status" value="1"/>
</dbReference>
<feature type="transmembrane region" description="Helical" evidence="1">
    <location>
        <begin position="12"/>
        <end position="40"/>
    </location>
</feature>
<dbReference type="Proteomes" id="UP000707138">
    <property type="component" value="Unassembled WGS sequence"/>
</dbReference>
<feature type="transmembrane region" description="Helical" evidence="1">
    <location>
        <begin position="282"/>
        <end position="305"/>
    </location>
</feature>